<evidence type="ECO:0000259" key="8">
    <source>
        <dbReference type="Pfam" id="PF05140"/>
    </source>
</evidence>
<feature type="domain" description="ResB-like" evidence="8">
    <location>
        <begin position="65"/>
        <end position="520"/>
    </location>
</feature>
<dbReference type="GO" id="GO:0016020">
    <property type="term" value="C:membrane"/>
    <property type="evidence" value="ECO:0007669"/>
    <property type="project" value="UniProtKB-SubCell"/>
</dbReference>
<protein>
    <submittedName>
        <fullName evidence="9">Cytochrome C biogenesis protein</fullName>
    </submittedName>
</protein>
<evidence type="ECO:0000313" key="9">
    <source>
        <dbReference type="EMBL" id="RSL34638.1"/>
    </source>
</evidence>
<comment type="caution">
    <text evidence="9">The sequence shown here is derived from an EMBL/GenBank/DDBJ whole genome shotgun (WGS) entry which is preliminary data.</text>
</comment>
<accession>A0A428N8F3</accession>
<feature type="transmembrane region" description="Helical" evidence="7">
    <location>
        <begin position="216"/>
        <end position="234"/>
    </location>
</feature>
<dbReference type="RefSeq" id="WP_125554869.1">
    <property type="nucleotide sequence ID" value="NZ_RBVX01000003.1"/>
</dbReference>
<keyword evidence="5 7" id="KW-0472">Membrane</keyword>
<dbReference type="Pfam" id="PF05140">
    <property type="entry name" value="ResB"/>
    <property type="match status" value="1"/>
</dbReference>
<feature type="transmembrane region" description="Helical" evidence="7">
    <location>
        <begin position="124"/>
        <end position="146"/>
    </location>
</feature>
<evidence type="ECO:0000256" key="2">
    <source>
        <dbReference type="ARBA" id="ARBA00022692"/>
    </source>
</evidence>
<gene>
    <name evidence="9" type="ORF">D7Z54_05725</name>
</gene>
<comment type="subcellular location">
    <subcellularLocation>
        <location evidence="1">Membrane</location>
        <topology evidence="1">Multi-pass membrane protein</topology>
    </subcellularLocation>
</comment>
<evidence type="ECO:0000256" key="6">
    <source>
        <dbReference type="SAM" id="MobiDB-lite"/>
    </source>
</evidence>
<dbReference type="AlphaFoldDB" id="A0A428N8F3"/>
<evidence type="ECO:0000256" key="4">
    <source>
        <dbReference type="ARBA" id="ARBA00022989"/>
    </source>
</evidence>
<dbReference type="InterPro" id="IPR023494">
    <property type="entry name" value="Cyt_c_bgen_Ccs1/CcsB/ResB"/>
</dbReference>
<dbReference type="EMBL" id="RBVX01000003">
    <property type="protein sequence ID" value="RSL34638.1"/>
    <property type="molecule type" value="Genomic_DNA"/>
</dbReference>
<keyword evidence="4 7" id="KW-1133">Transmembrane helix</keyword>
<proteinExistence type="predicted"/>
<dbReference type="OrthoDB" id="9770923at2"/>
<evidence type="ECO:0000256" key="1">
    <source>
        <dbReference type="ARBA" id="ARBA00004141"/>
    </source>
</evidence>
<keyword evidence="2 7" id="KW-0812">Transmembrane</keyword>
<dbReference type="Proteomes" id="UP000275076">
    <property type="component" value="Unassembled WGS sequence"/>
</dbReference>
<reference evidence="9 10" key="1">
    <citation type="submission" date="2018-10" db="EMBL/GenBank/DDBJ databases">
        <title>Draft genome sequence of Bacillus salarius IM0101, isolated from a hypersaline soil in Inner Mongolia, China.</title>
        <authorList>
            <person name="Yamprayoonswat W."/>
            <person name="Boonvisut S."/>
            <person name="Jumpathong W."/>
            <person name="Sittihan S."/>
            <person name="Ruangsuj P."/>
            <person name="Wanthongcharoen S."/>
            <person name="Thongpramul N."/>
            <person name="Pimmason S."/>
            <person name="Yu B."/>
            <person name="Yasawong M."/>
        </authorList>
    </citation>
    <scope>NUCLEOTIDE SEQUENCE [LARGE SCALE GENOMIC DNA]</scope>
    <source>
        <strain evidence="9 10">IM0101</strain>
    </source>
</reference>
<evidence type="ECO:0000256" key="5">
    <source>
        <dbReference type="ARBA" id="ARBA00023136"/>
    </source>
</evidence>
<name>A0A428N8F3_9BACI</name>
<feature type="transmembrane region" description="Helical" evidence="7">
    <location>
        <begin position="67"/>
        <end position="85"/>
    </location>
</feature>
<organism evidence="9 10">
    <name type="scientific">Salibacterium salarium</name>
    <dbReference type="NCBI Taxonomy" id="284579"/>
    <lineage>
        <taxon>Bacteria</taxon>
        <taxon>Bacillati</taxon>
        <taxon>Bacillota</taxon>
        <taxon>Bacilli</taxon>
        <taxon>Bacillales</taxon>
        <taxon>Bacillaceae</taxon>
    </lineage>
</organism>
<keyword evidence="10" id="KW-1185">Reference proteome</keyword>
<evidence type="ECO:0000313" key="10">
    <source>
        <dbReference type="Proteomes" id="UP000275076"/>
    </source>
</evidence>
<dbReference type="InterPro" id="IPR007816">
    <property type="entry name" value="ResB-like_domain"/>
</dbReference>
<feature type="transmembrane region" description="Helical" evidence="7">
    <location>
        <begin position="466"/>
        <end position="488"/>
    </location>
</feature>
<dbReference type="GO" id="GO:0017004">
    <property type="term" value="P:cytochrome complex assembly"/>
    <property type="evidence" value="ECO:0007669"/>
    <property type="project" value="UniProtKB-KW"/>
</dbReference>
<feature type="region of interest" description="Disordered" evidence="6">
    <location>
        <begin position="526"/>
        <end position="555"/>
    </location>
</feature>
<evidence type="ECO:0000256" key="3">
    <source>
        <dbReference type="ARBA" id="ARBA00022748"/>
    </source>
</evidence>
<keyword evidence="3" id="KW-0201">Cytochrome c-type biogenesis</keyword>
<sequence length="555" mass="64102">MEKQKCECGHLNPYGTHLCESCGKPLEEKDKNATMVDMRYDGVARRSQTYNKKIVDRIWNFFSSVKIGISIIILILVTSSIGTIFPQEMYIPSNVSAAQHYENEYGIAGQVYYTLGFHNLYGSWWYMALIASLGISLIIASLDRVVPLYRVLKHQRVSRNEGFLSRQRMFGVSHSDDPEQTMTEAKQFFARKKYNIREENGSLLAEKNRFTRWGPYINHIGLIVFLTGCMLRFFPGMYVDDLVWVREGETEVIPGTDGEYFIENDEFFVDLYDENDEVFGPAMQRASGQTVETYQTNATLYQREEGGTVGAEPELNEVKSKEIEVNHPLRFNNFSLYQSDYKVNEFNKMSLSMTDRETDESIGTIEIDLFDPQAEYDLGDGYRVVIDSYFPNFEFDDEGEPSTVSDIPDNPAFIFQMFSPEHDEDGEYSFVGIQRNEDIFNENDYQMSFEGVETKDVTGLTVRKDLTLPFLIVGGSIFMIGLVQGSYWSHRRVWMRKFDNEIWIAGHTNKHWESLKKEFRALSKETKLDVPEDKQQLKAEEDEQSDGRDDVNGRN</sequence>
<dbReference type="PANTHER" id="PTHR31566">
    <property type="entry name" value="CYTOCHROME C BIOGENESIS PROTEIN CCS1, CHLOROPLASTIC"/>
    <property type="match status" value="1"/>
</dbReference>
<dbReference type="PANTHER" id="PTHR31566:SF0">
    <property type="entry name" value="CYTOCHROME C BIOGENESIS PROTEIN CCS1, CHLOROPLASTIC"/>
    <property type="match status" value="1"/>
</dbReference>
<evidence type="ECO:0000256" key="7">
    <source>
        <dbReference type="SAM" id="Phobius"/>
    </source>
</evidence>